<dbReference type="Gene3D" id="1.10.260.40">
    <property type="entry name" value="lambda repressor-like DNA-binding domains"/>
    <property type="match status" value="1"/>
</dbReference>
<dbReference type="Pfam" id="PF13560">
    <property type="entry name" value="HTH_31"/>
    <property type="match status" value="1"/>
</dbReference>
<feature type="domain" description="HTH cro/C1-type" evidence="1">
    <location>
        <begin position="9"/>
        <end position="54"/>
    </location>
</feature>
<gene>
    <name evidence="2" type="ORF">FNH05_05225</name>
</gene>
<accession>A0A558DEL8</accession>
<organism evidence="2 3">
    <name type="scientific">Amycolatopsis rhizosphaerae</name>
    <dbReference type="NCBI Taxonomy" id="2053003"/>
    <lineage>
        <taxon>Bacteria</taxon>
        <taxon>Bacillati</taxon>
        <taxon>Actinomycetota</taxon>
        <taxon>Actinomycetes</taxon>
        <taxon>Pseudonocardiales</taxon>
        <taxon>Pseudonocardiaceae</taxon>
        <taxon>Amycolatopsis</taxon>
    </lineage>
</organism>
<dbReference type="Proteomes" id="UP000320011">
    <property type="component" value="Unassembled WGS sequence"/>
</dbReference>
<dbReference type="EMBL" id="VJWX01000029">
    <property type="protein sequence ID" value="TVT59475.1"/>
    <property type="molecule type" value="Genomic_DNA"/>
</dbReference>
<dbReference type="SMART" id="SM00530">
    <property type="entry name" value="HTH_XRE"/>
    <property type="match status" value="1"/>
</dbReference>
<dbReference type="InterPro" id="IPR001387">
    <property type="entry name" value="Cro/C1-type_HTH"/>
</dbReference>
<evidence type="ECO:0000313" key="2">
    <source>
        <dbReference type="EMBL" id="TVT59475.1"/>
    </source>
</evidence>
<dbReference type="GO" id="GO:0003677">
    <property type="term" value="F:DNA binding"/>
    <property type="evidence" value="ECO:0007669"/>
    <property type="project" value="InterPro"/>
</dbReference>
<dbReference type="AlphaFoldDB" id="A0A558DEL8"/>
<proteinExistence type="predicted"/>
<dbReference type="SUPFAM" id="SSF47413">
    <property type="entry name" value="lambda repressor-like DNA-binding domains"/>
    <property type="match status" value="1"/>
</dbReference>
<dbReference type="InterPro" id="IPR010982">
    <property type="entry name" value="Lambda_DNA-bd_dom_sf"/>
</dbReference>
<dbReference type="RefSeq" id="WP_144586120.1">
    <property type="nucleotide sequence ID" value="NZ_VJWX01000029.1"/>
</dbReference>
<dbReference type="PROSITE" id="PS50943">
    <property type="entry name" value="HTH_CROC1"/>
    <property type="match status" value="1"/>
</dbReference>
<reference evidence="2 3" key="2">
    <citation type="submission" date="2019-08" db="EMBL/GenBank/DDBJ databases">
        <title>Amycolatopsis acidicola sp. nov., isolated from peat swamp forest soil.</title>
        <authorList>
            <person name="Srisuk N."/>
        </authorList>
    </citation>
    <scope>NUCLEOTIDE SEQUENCE [LARGE SCALE GENOMIC DNA]</scope>
    <source>
        <strain evidence="2 3">TBRC 6029</strain>
    </source>
</reference>
<name>A0A558DEL8_9PSEU</name>
<evidence type="ECO:0000259" key="1">
    <source>
        <dbReference type="PROSITE" id="PS50943"/>
    </source>
</evidence>
<keyword evidence="3" id="KW-1185">Reference proteome</keyword>
<dbReference type="OrthoDB" id="5184419at2"/>
<reference evidence="2 3" key="1">
    <citation type="submission" date="2019-07" db="EMBL/GenBank/DDBJ databases">
        <authorList>
            <person name="Duangmal K."/>
            <person name="Teo W.F.A."/>
        </authorList>
    </citation>
    <scope>NUCLEOTIDE SEQUENCE [LARGE SCALE GENOMIC DNA]</scope>
    <source>
        <strain evidence="2 3">TBRC 6029</strain>
    </source>
</reference>
<comment type="caution">
    <text evidence="2">The sequence shown here is derived from an EMBL/GenBank/DDBJ whole genome shotgun (WGS) entry which is preliminary data.</text>
</comment>
<protein>
    <submittedName>
        <fullName evidence="2">Helix-turn-helix domain-containing protein</fullName>
    </submittedName>
</protein>
<dbReference type="CDD" id="cd00093">
    <property type="entry name" value="HTH_XRE"/>
    <property type="match status" value="1"/>
</dbReference>
<sequence length="422" mass="44072">MSADFGATLRRLREEAGLSLAALAQQVHYSKGHLSKVESGQKPPSAQLARLCDAAVGAGGALVRLAGPDGPGGDEPEPSDVDGLVWSVGVGPGGAGFFAPGDGSAAEGLSRMSFGVPGAATGTPALLDAFRLRFASARALGQVAGPAAVLPGLIADAQTLRALAATAAAPERPALWRLAARYAEYAGWMTQEAGDDRMALWWTDVAVRLAGLGGDVTLEPYALVRRADVALYHDDALSTITFAQRAQQAEHATDRVRGLAAQREAQGHALAGDHDACLRALDRSVALLAAAETDPVVPALGSTNTPDLASLIGGWCAYDLGRPDEAAEILDNGITGFAPGSHRARGRYVTRAALAHGAAGELDRACALMNLVLDEVTALDSATIRHDLRELTRVLARWHTHRPARELRQRLLAALRAPQAWS</sequence>
<evidence type="ECO:0000313" key="3">
    <source>
        <dbReference type="Proteomes" id="UP000320011"/>
    </source>
</evidence>